<gene>
    <name evidence="2" type="ORF">BN2614_LOCUS2</name>
</gene>
<keyword evidence="3" id="KW-1185">Reference proteome</keyword>
<keyword evidence="1" id="KW-0812">Transmembrane</keyword>
<evidence type="ECO:0000313" key="3">
    <source>
        <dbReference type="Proteomes" id="UP000269945"/>
    </source>
</evidence>
<accession>A0A9X9PVN0</accession>
<keyword evidence="1" id="KW-0472">Membrane</keyword>
<sequence>MPTMNCFSKTCVNISSFKDVIIKEWSGGYRMRLTQGDFPSYPFPSTNILILFLFVLFLESML</sequence>
<proteinExistence type="predicted"/>
<dbReference type="EMBL" id="CYRY02004029">
    <property type="protein sequence ID" value="VCW68562.1"/>
    <property type="molecule type" value="Genomic_DNA"/>
</dbReference>
<comment type="caution">
    <text evidence="2">The sequence shown here is derived from an EMBL/GenBank/DDBJ whole genome shotgun (WGS) entry which is preliminary data.</text>
</comment>
<reference evidence="2 3" key="1">
    <citation type="submission" date="2018-10" db="EMBL/GenBank/DDBJ databases">
        <authorList>
            <person name="Ekblom R."/>
            <person name="Jareborg N."/>
        </authorList>
    </citation>
    <scope>NUCLEOTIDE SEQUENCE [LARGE SCALE GENOMIC DNA]</scope>
    <source>
        <tissue evidence="2">Muscle</tissue>
    </source>
</reference>
<organism evidence="2 3">
    <name type="scientific">Gulo gulo</name>
    <name type="common">Wolverine</name>
    <name type="synonym">Gluton</name>
    <dbReference type="NCBI Taxonomy" id="48420"/>
    <lineage>
        <taxon>Eukaryota</taxon>
        <taxon>Metazoa</taxon>
        <taxon>Chordata</taxon>
        <taxon>Craniata</taxon>
        <taxon>Vertebrata</taxon>
        <taxon>Euteleostomi</taxon>
        <taxon>Mammalia</taxon>
        <taxon>Eutheria</taxon>
        <taxon>Laurasiatheria</taxon>
        <taxon>Carnivora</taxon>
        <taxon>Caniformia</taxon>
        <taxon>Musteloidea</taxon>
        <taxon>Mustelidae</taxon>
        <taxon>Guloninae</taxon>
        <taxon>Gulo</taxon>
    </lineage>
</organism>
<evidence type="ECO:0000256" key="1">
    <source>
        <dbReference type="SAM" id="Phobius"/>
    </source>
</evidence>
<dbReference type="Proteomes" id="UP000269945">
    <property type="component" value="Unassembled WGS sequence"/>
</dbReference>
<feature type="transmembrane region" description="Helical" evidence="1">
    <location>
        <begin position="41"/>
        <end position="58"/>
    </location>
</feature>
<dbReference type="AlphaFoldDB" id="A0A9X9PVN0"/>
<protein>
    <submittedName>
        <fullName evidence="2">Uncharacterized protein</fullName>
    </submittedName>
</protein>
<name>A0A9X9PVN0_GULGU</name>
<keyword evidence="1" id="KW-1133">Transmembrane helix</keyword>
<evidence type="ECO:0000313" key="2">
    <source>
        <dbReference type="EMBL" id="VCW68562.1"/>
    </source>
</evidence>